<evidence type="ECO:0008006" key="3">
    <source>
        <dbReference type="Google" id="ProtNLM"/>
    </source>
</evidence>
<dbReference type="SUPFAM" id="SSF140959">
    <property type="entry name" value="Indolic compounds 2,3-dioxygenase-like"/>
    <property type="match status" value="1"/>
</dbReference>
<evidence type="ECO:0000313" key="2">
    <source>
        <dbReference type="Proteomes" id="UP000466681"/>
    </source>
</evidence>
<dbReference type="GO" id="GO:0020037">
    <property type="term" value="F:heme binding"/>
    <property type="evidence" value="ECO:0007669"/>
    <property type="project" value="InterPro"/>
</dbReference>
<dbReference type="InterPro" id="IPR037217">
    <property type="entry name" value="Trp/Indoleamine_2_3_dOase-like"/>
</dbReference>
<accession>A0AAD1M8V2</accession>
<dbReference type="EMBL" id="AP022560">
    <property type="protein sequence ID" value="BBX03931.1"/>
    <property type="molecule type" value="Genomic_DNA"/>
</dbReference>
<dbReference type="KEGG" id="mmor:MMOR_48670"/>
<gene>
    <name evidence="1" type="ORF">MMOR_48670</name>
</gene>
<proteinExistence type="predicted"/>
<protein>
    <recommendedName>
        <fullName evidence="3">Tryptophan 2,3-dioxygenase</fullName>
    </recommendedName>
</protein>
<keyword evidence="2" id="KW-1185">Reference proteome</keyword>
<evidence type="ECO:0000313" key="1">
    <source>
        <dbReference type="EMBL" id="BBX03931.1"/>
    </source>
</evidence>
<dbReference type="GO" id="GO:0019441">
    <property type="term" value="P:L-tryptophan catabolic process to kynurenine"/>
    <property type="evidence" value="ECO:0007669"/>
    <property type="project" value="InterPro"/>
</dbReference>
<organism evidence="1 2">
    <name type="scientific">Mycolicibacterium moriokaense</name>
    <dbReference type="NCBI Taxonomy" id="39691"/>
    <lineage>
        <taxon>Bacteria</taxon>
        <taxon>Bacillati</taxon>
        <taxon>Actinomycetota</taxon>
        <taxon>Actinomycetes</taxon>
        <taxon>Mycobacteriales</taxon>
        <taxon>Mycobacteriaceae</taxon>
        <taxon>Mycolicibacterium</taxon>
    </lineage>
</organism>
<name>A0AAD1M8V2_9MYCO</name>
<dbReference type="Proteomes" id="UP000466681">
    <property type="component" value="Chromosome"/>
</dbReference>
<dbReference type="GO" id="GO:0046872">
    <property type="term" value="F:metal ion binding"/>
    <property type="evidence" value="ECO:0007669"/>
    <property type="project" value="InterPro"/>
</dbReference>
<reference evidence="1 2" key="1">
    <citation type="journal article" date="2019" name="Emerg. Microbes Infect.">
        <title>Comprehensive subspecies identification of 175 nontuberculous mycobacteria species based on 7547 genomic profiles.</title>
        <authorList>
            <person name="Matsumoto Y."/>
            <person name="Kinjo T."/>
            <person name="Motooka D."/>
            <person name="Nabeya D."/>
            <person name="Jung N."/>
            <person name="Uechi K."/>
            <person name="Horii T."/>
            <person name="Iida T."/>
            <person name="Fujita J."/>
            <person name="Nakamura S."/>
        </authorList>
    </citation>
    <scope>NUCLEOTIDE SEQUENCE [LARGE SCALE GENOMIC DNA]</scope>
    <source>
        <strain evidence="1 2">JCM 6375</strain>
    </source>
</reference>
<dbReference type="AlphaFoldDB" id="A0AAD1M8V2"/>
<sequence>MTFDMDHGTYSTYVGLDYFDHVVRSADCERVDAYIAAAAIDLALLEARAAEASPRRPQLARLRAATRVVTQLAQFAPECTLDPNLAATGTAALAHADCHYQEFACAAASALESLPTDIVTAVRLTLLPTTRLHDEQMFIRSIQIFEGLYRQTATAISSATRNLLAGETALAADCLDGASGRLEAIPMLFRVLTTMPIEAFSVIRGFTDGRSAVQSRAYREIQFSCAPPDRDHMQHIQNIQNVHHIDAGEVTLQEAYLTTQSTLADAVHLEQSMRRLDRAWGAMKRGHWGITLKIIGSVPGTGGTAGASYLQTAAKASLFPGLPEAA</sequence>
<dbReference type="Gene3D" id="1.20.58.480">
    <property type="match status" value="1"/>
</dbReference>